<dbReference type="SUPFAM" id="SSF53474">
    <property type="entry name" value="alpha/beta-Hydrolases"/>
    <property type="match status" value="1"/>
</dbReference>
<sequence length="379" mass="41042">MTRYGPHGNCGTLSTMEGPAMRHALPTISAIALLLGAICAGPGQALAQDDPSQTTAAPAISGQDIKLEDFGSNLERFPYPWKVEGMEIKLGAEEATMAYMDVQPDKPNGHAVVLLHGKNFCGATWEDTARTLLSAGYRVVIPDQLGFCKSSKPATAQYTFAMMADLTHRLMEKVGLEKAIVLGHSTGGMLGLRFALMYPQAVERLVLVNPLGLVDRMAEGVPYEPLDKLLASERAKGYAEMRQYQLDTYYHGDWNPRYDRWVKMLAGQYAAADQDAAELAQAKTSEMILTQPVAHEFGRLAVPVTLMIGMRDTTVFGKGQAPAEIKAKLKPIPQVAAQAAAAMPSARIVEFPEYGHSPQVEAPEVFGARLLEILSSPAP</sequence>
<dbReference type="Gene3D" id="3.40.50.1820">
    <property type="entry name" value="alpha/beta hydrolase"/>
    <property type="match status" value="1"/>
</dbReference>
<dbReference type="PANTHER" id="PTHR43798">
    <property type="entry name" value="MONOACYLGLYCEROL LIPASE"/>
    <property type="match status" value="1"/>
</dbReference>
<comment type="caution">
    <text evidence="2">The sequence shown here is derived from an EMBL/GenBank/DDBJ whole genome shotgun (WGS) entry which is preliminary data.</text>
</comment>
<dbReference type="PATRIC" id="fig|1096930.3.peg.1425"/>
<dbReference type="Pfam" id="PF00561">
    <property type="entry name" value="Abhydrolase_1"/>
    <property type="match status" value="1"/>
</dbReference>
<dbReference type="PANTHER" id="PTHR43798:SF33">
    <property type="entry name" value="HYDROLASE, PUTATIVE (AFU_ORTHOLOGUE AFUA_2G14860)-RELATED"/>
    <property type="match status" value="1"/>
</dbReference>
<dbReference type="AlphaFoldDB" id="T0J6M3"/>
<dbReference type="EMBL" id="ATHL01000054">
    <property type="protein sequence ID" value="EQB17624.1"/>
    <property type="molecule type" value="Genomic_DNA"/>
</dbReference>
<evidence type="ECO:0000313" key="2">
    <source>
        <dbReference type="EMBL" id="EQB17624.1"/>
    </source>
</evidence>
<organism evidence="2 3">
    <name type="scientific">Novosphingobium lindaniclasticum LE124</name>
    <dbReference type="NCBI Taxonomy" id="1096930"/>
    <lineage>
        <taxon>Bacteria</taxon>
        <taxon>Pseudomonadati</taxon>
        <taxon>Pseudomonadota</taxon>
        <taxon>Alphaproteobacteria</taxon>
        <taxon>Sphingomonadales</taxon>
        <taxon>Sphingomonadaceae</taxon>
        <taxon>Novosphingobium</taxon>
    </lineage>
</organism>
<name>T0J6M3_9SPHN</name>
<dbReference type="InterPro" id="IPR050266">
    <property type="entry name" value="AB_hydrolase_sf"/>
</dbReference>
<dbReference type="InterPro" id="IPR029058">
    <property type="entry name" value="AB_hydrolase_fold"/>
</dbReference>
<keyword evidence="3" id="KW-1185">Reference proteome</keyword>
<dbReference type="GO" id="GO:0047372">
    <property type="term" value="F:monoacylglycerol lipase activity"/>
    <property type="evidence" value="ECO:0007669"/>
    <property type="project" value="TreeGrafter"/>
</dbReference>
<dbReference type="GO" id="GO:0046464">
    <property type="term" value="P:acylglycerol catabolic process"/>
    <property type="evidence" value="ECO:0007669"/>
    <property type="project" value="TreeGrafter"/>
</dbReference>
<dbReference type="PRINTS" id="PR00111">
    <property type="entry name" value="ABHYDROLASE"/>
</dbReference>
<dbReference type="eggNOG" id="COG0596">
    <property type="taxonomic scope" value="Bacteria"/>
</dbReference>
<proteinExistence type="predicted"/>
<protein>
    <recommendedName>
        <fullName evidence="1">AB hydrolase-1 domain-containing protein</fullName>
    </recommendedName>
</protein>
<dbReference type="InterPro" id="IPR000073">
    <property type="entry name" value="AB_hydrolase_1"/>
</dbReference>
<feature type="domain" description="AB hydrolase-1" evidence="1">
    <location>
        <begin position="111"/>
        <end position="363"/>
    </location>
</feature>
<dbReference type="GO" id="GO:0016020">
    <property type="term" value="C:membrane"/>
    <property type="evidence" value="ECO:0007669"/>
    <property type="project" value="TreeGrafter"/>
</dbReference>
<dbReference type="Proteomes" id="UP000015527">
    <property type="component" value="Unassembled WGS sequence"/>
</dbReference>
<evidence type="ECO:0000313" key="3">
    <source>
        <dbReference type="Proteomes" id="UP000015527"/>
    </source>
</evidence>
<gene>
    <name evidence="2" type="ORF">L284_07245</name>
</gene>
<accession>T0J6M3</accession>
<evidence type="ECO:0000259" key="1">
    <source>
        <dbReference type="Pfam" id="PF00561"/>
    </source>
</evidence>
<reference evidence="2 3" key="1">
    <citation type="journal article" date="2013" name="Genome Announc.">
        <title>Genome Sequence of Novosphingobium lindaniclasticum LE124T, Isolated from a Hexachlorocyclohexane Dumpsite.</title>
        <authorList>
            <person name="Saxena A."/>
            <person name="Nayyar N."/>
            <person name="Sangwan N."/>
            <person name="Kumari R."/>
            <person name="Khurana J.P."/>
            <person name="Lal R."/>
        </authorList>
    </citation>
    <scope>NUCLEOTIDE SEQUENCE [LARGE SCALE GENOMIC DNA]</scope>
    <source>
        <strain evidence="2 3">LE124</strain>
    </source>
</reference>